<evidence type="ECO:0000313" key="1">
    <source>
        <dbReference type="EMBL" id="MFC3150302.1"/>
    </source>
</evidence>
<dbReference type="GO" id="GO:0016740">
    <property type="term" value="F:transferase activity"/>
    <property type="evidence" value="ECO:0007669"/>
    <property type="project" value="UniProtKB-KW"/>
</dbReference>
<proteinExistence type="predicted"/>
<dbReference type="InterPro" id="IPR027417">
    <property type="entry name" value="P-loop_NTPase"/>
</dbReference>
<dbReference type="PANTHER" id="PTHR10704">
    <property type="entry name" value="CARBOHYDRATE SULFOTRANSFERASE"/>
    <property type="match status" value="1"/>
</dbReference>
<keyword evidence="2" id="KW-1185">Reference proteome</keyword>
<protein>
    <submittedName>
        <fullName evidence="1">Sulfotransferase family protein</fullName>
        <ecNumber evidence="1">2.8.2.-</ecNumber>
    </submittedName>
</protein>
<dbReference type="Proteomes" id="UP001595476">
    <property type="component" value="Unassembled WGS sequence"/>
</dbReference>
<reference evidence="2" key="1">
    <citation type="journal article" date="2019" name="Int. J. Syst. Evol. Microbiol.">
        <title>The Global Catalogue of Microorganisms (GCM) 10K type strain sequencing project: providing services to taxonomists for standard genome sequencing and annotation.</title>
        <authorList>
            <consortium name="The Broad Institute Genomics Platform"/>
            <consortium name="The Broad Institute Genome Sequencing Center for Infectious Disease"/>
            <person name="Wu L."/>
            <person name="Ma J."/>
        </authorList>
    </citation>
    <scope>NUCLEOTIDE SEQUENCE [LARGE SCALE GENOMIC DNA]</scope>
    <source>
        <strain evidence="2">KCTC 52438</strain>
    </source>
</reference>
<gene>
    <name evidence="1" type="ORF">ACFOEK_04635</name>
</gene>
<name>A0ABV7H9A6_9GAMM</name>
<dbReference type="Gene3D" id="3.40.50.300">
    <property type="entry name" value="P-loop containing nucleotide triphosphate hydrolases"/>
    <property type="match status" value="1"/>
</dbReference>
<keyword evidence="1" id="KW-0808">Transferase</keyword>
<dbReference type="SUPFAM" id="SSF52540">
    <property type="entry name" value="P-loop containing nucleoside triphosphate hydrolases"/>
    <property type="match status" value="1"/>
</dbReference>
<organism evidence="1 2">
    <name type="scientific">Litoribrevibacter euphylliae</name>
    <dbReference type="NCBI Taxonomy" id="1834034"/>
    <lineage>
        <taxon>Bacteria</taxon>
        <taxon>Pseudomonadati</taxon>
        <taxon>Pseudomonadota</taxon>
        <taxon>Gammaproteobacteria</taxon>
        <taxon>Oceanospirillales</taxon>
        <taxon>Oceanospirillaceae</taxon>
        <taxon>Litoribrevibacter</taxon>
    </lineage>
</organism>
<dbReference type="EC" id="2.8.2.-" evidence="1"/>
<sequence length="325" mass="37989">MEPLFLCGHRKSGTTMLLNLLNGHSNLLTYPEDLCLLYGYYPKHIESISNELELKDRLDSVVFRMLEKKVDKRGYKDKFSVEEFSKRFYANASNLDYRNIKAILDTLFYSYEEYMGGLDQKFSVWKETSIEIYANQLFSMYPNAKFLHLIRDPRDNFAAIKSGVASYYSNLGETENSSLASVLHRVEIGFKLARINIEKYGCDRYKVVRFEDLVKNPVNVLNGICEFLGIEYSDVLLKPTSFGVSQAGNSHGGEKMFSISDRNVGRWKERITEDEQKVIEFFLEQEMKNWDYPIEFTEAELTDSVSEYYKWSNYKYFYKDSFKGV</sequence>
<accession>A0ABV7H9A6</accession>
<comment type="caution">
    <text evidence="1">The sequence shown here is derived from an EMBL/GenBank/DDBJ whole genome shotgun (WGS) entry which is preliminary data.</text>
</comment>
<dbReference type="InterPro" id="IPR051135">
    <property type="entry name" value="Gal/GlcNAc/GalNAc_ST"/>
</dbReference>
<dbReference type="PANTHER" id="PTHR10704:SF44">
    <property type="entry name" value="LD35051P-RELATED"/>
    <property type="match status" value="1"/>
</dbReference>
<dbReference type="Pfam" id="PF13469">
    <property type="entry name" value="Sulfotransfer_3"/>
    <property type="match status" value="1"/>
</dbReference>
<dbReference type="RefSeq" id="WP_386716855.1">
    <property type="nucleotide sequence ID" value="NZ_JBHRSZ010000002.1"/>
</dbReference>
<evidence type="ECO:0000313" key="2">
    <source>
        <dbReference type="Proteomes" id="UP001595476"/>
    </source>
</evidence>
<dbReference type="EMBL" id="JBHRSZ010000002">
    <property type="protein sequence ID" value="MFC3150302.1"/>
    <property type="molecule type" value="Genomic_DNA"/>
</dbReference>